<evidence type="ECO:0000256" key="1">
    <source>
        <dbReference type="SAM" id="MobiDB-lite"/>
    </source>
</evidence>
<dbReference type="AlphaFoldDB" id="A0AAP0BIL6"/>
<feature type="region of interest" description="Disordered" evidence="1">
    <location>
        <begin position="847"/>
        <end position="882"/>
    </location>
</feature>
<dbReference type="PANTHER" id="PTHR47852:SF2">
    <property type="entry name" value="WW DOMAIN-CONTAINING PROTEIN"/>
    <property type="match status" value="1"/>
</dbReference>
<feature type="compositionally biased region" description="Low complexity" evidence="1">
    <location>
        <begin position="859"/>
        <end position="870"/>
    </location>
</feature>
<dbReference type="Pfam" id="PF00397">
    <property type="entry name" value="WW"/>
    <property type="match status" value="2"/>
</dbReference>
<dbReference type="InterPro" id="IPR001202">
    <property type="entry name" value="WW_dom"/>
</dbReference>
<dbReference type="PROSITE" id="PS01159">
    <property type="entry name" value="WW_DOMAIN_1"/>
    <property type="match status" value="2"/>
</dbReference>
<feature type="domain" description="WW" evidence="2">
    <location>
        <begin position="884"/>
        <end position="918"/>
    </location>
</feature>
<protein>
    <recommendedName>
        <fullName evidence="2">WW domain-containing protein</fullName>
    </recommendedName>
</protein>
<dbReference type="InterPro" id="IPR036020">
    <property type="entry name" value="WW_dom_sf"/>
</dbReference>
<evidence type="ECO:0000259" key="2">
    <source>
        <dbReference type="PROSITE" id="PS50020"/>
    </source>
</evidence>
<proteinExistence type="predicted"/>
<feature type="region of interest" description="Disordered" evidence="1">
    <location>
        <begin position="1"/>
        <end position="143"/>
    </location>
</feature>
<feature type="compositionally biased region" description="Low complexity" evidence="1">
    <location>
        <begin position="50"/>
        <end position="59"/>
    </location>
</feature>
<dbReference type="SUPFAM" id="SSF51045">
    <property type="entry name" value="WW domain"/>
    <property type="match status" value="2"/>
</dbReference>
<feature type="compositionally biased region" description="Basic and acidic residues" evidence="1">
    <location>
        <begin position="31"/>
        <end position="49"/>
    </location>
</feature>
<dbReference type="EMBL" id="JBBWWQ010000008">
    <property type="protein sequence ID" value="KAK8940388.1"/>
    <property type="molecule type" value="Genomic_DNA"/>
</dbReference>
<dbReference type="PROSITE" id="PS50020">
    <property type="entry name" value="WW_DOMAIN_2"/>
    <property type="match status" value="2"/>
</dbReference>
<dbReference type="Proteomes" id="UP001418222">
    <property type="component" value="Unassembled WGS sequence"/>
</dbReference>
<feature type="domain" description="WW" evidence="2">
    <location>
        <begin position="176"/>
        <end position="210"/>
    </location>
</feature>
<comment type="caution">
    <text evidence="3">The sequence shown here is derived from an EMBL/GenBank/DDBJ whole genome shotgun (WGS) entry which is preliminary data.</text>
</comment>
<name>A0AAP0BIL6_9ASPA</name>
<feature type="region of interest" description="Disordered" evidence="1">
    <location>
        <begin position="727"/>
        <end position="767"/>
    </location>
</feature>
<organism evidence="3 4">
    <name type="scientific">Platanthera zijinensis</name>
    <dbReference type="NCBI Taxonomy" id="2320716"/>
    <lineage>
        <taxon>Eukaryota</taxon>
        <taxon>Viridiplantae</taxon>
        <taxon>Streptophyta</taxon>
        <taxon>Embryophyta</taxon>
        <taxon>Tracheophyta</taxon>
        <taxon>Spermatophyta</taxon>
        <taxon>Magnoliopsida</taxon>
        <taxon>Liliopsida</taxon>
        <taxon>Asparagales</taxon>
        <taxon>Orchidaceae</taxon>
        <taxon>Orchidoideae</taxon>
        <taxon>Orchideae</taxon>
        <taxon>Orchidinae</taxon>
        <taxon>Platanthera</taxon>
    </lineage>
</organism>
<accession>A0AAP0BIL6</accession>
<feature type="compositionally biased region" description="Basic and acidic residues" evidence="1">
    <location>
        <begin position="98"/>
        <end position="119"/>
    </location>
</feature>
<gene>
    <name evidence="3" type="ORF">KSP39_PZI010433</name>
</gene>
<evidence type="ECO:0000313" key="4">
    <source>
        <dbReference type="Proteomes" id="UP001418222"/>
    </source>
</evidence>
<dbReference type="CDD" id="cd00201">
    <property type="entry name" value="WW"/>
    <property type="match status" value="2"/>
</dbReference>
<sequence length="918" mass="101110">MGKRKERRLAAMSSANRRVKLDLFAEPSEEEMGKSNNEEFGGSRERDHSTSVPTSPSSSGQKQENPLLLLGQYSDDELDDEDSKLQEDVDGIDCSMEPADKGEEHVDANENLENNKNEISESNSSKPESDQANTPKELKANDTETIENTSVGTENCGTVLTGRTCGPELMENQCNGHVIGDWKLVLHDESNQYYYWNTVTGETSWVVPEALNVDTQTTDEHCVSTTAIEERVANAGEAQTFTGMTIYGHVLSADGNESSNPVPKDTDEEKVYESSQIVGHYSTDNVAATYGQFSGYSSLSEHLTNLSGPQNGLNSEEMDVHLSRGSDHYASEDAHASQLVKYGEVLLQRLDMLYGSAQQPEEHKEIRREIDIRISDCRALSSYGSSLLPFWWHTDAQMKQIESAIIKSEASSVVQPEDFSNLTAMQKDPQGAAYSKVTEKDDKIIVTCESGNDTLKNENASTEKMSTNINFEGHGSGQKAEICQDDNLIPDSTSCVPTFYEEDMDVEMEVDDESPPIPSSEQFIQTNLPLPPYPSIPSAESHVPPPPEEEWIPPPPPEIEPLPPLPPFESEVNPPLEASFPQSYTETISYSFPDHHNVGYHVPTYDYYSSTGTDVSNVAYYGFPGGSQLTETEPPPAYYDPTTPTNLMDVNLSSTPVVPPTYYDASNSSFSSGIAFANTEPSAYVESSAVNYKDIVPVRVHSSVLELPVDSLGNSLPKISKVSQLNIPKTLSSPPNFGTVGPSSGNGSNLDAQPPSAPNNPSKVRSKKRMVTLAPTLMSNKKVSSLVDKWKAAKEELHGDEEDEPENALEILEKKRLKEIEQWRARQVATGEAQDNANFVPLGGDWRERVKRRRTADATTENSQTSSTSTANGQKQPDLVELSKGLPSGWQVYWDDSTKQAYYGNQHTSETSWSRPTR</sequence>
<reference evidence="3 4" key="1">
    <citation type="journal article" date="2022" name="Nat. Plants">
        <title>Genomes of leafy and leafless Platanthera orchids illuminate the evolution of mycoheterotrophy.</title>
        <authorList>
            <person name="Li M.H."/>
            <person name="Liu K.W."/>
            <person name="Li Z."/>
            <person name="Lu H.C."/>
            <person name="Ye Q.L."/>
            <person name="Zhang D."/>
            <person name="Wang J.Y."/>
            <person name="Li Y.F."/>
            <person name="Zhong Z.M."/>
            <person name="Liu X."/>
            <person name="Yu X."/>
            <person name="Liu D.K."/>
            <person name="Tu X.D."/>
            <person name="Liu B."/>
            <person name="Hao Y."/>
            <person name="Liao X.Y."/>
            <person name="Jiang Y.T."/>
            <person name="Sun W.H."/>
            <person name="Chen J."/>
            <person name="Chen Y.Q."/>
            <person name="Ai Y."/>
            <person name="Zhai J.W."/>
            <person name="Wu S.S."/>
            <person name="Zhou Z."/>
            <person name="Hsiao Y.Y."/>
            <person name="Wu W.L."/>
            <person name="Chen Y.Y."/>
            <person name="Lin Y.F."/>
            <person name="Hsu J.L."/>
            <person name="Li C.Y."/>
            <person name="Wang Z.W."/>
            <person name="Zhao X."/>
            <person name="Zhong W.Y."/>
            <person name="Ma X.K."/>
            <person name="Ma L."/>
            <person name="Huang J."/>
            <person name="Chen G.Z."/>
            <person name="Huang M.Z."/>
            <person name="Huang L."/>
            <person name="Peng D.H."/>
            <person name="Luo Y.B."/>
            <person name="Zou S.Q."/>
            <person name="Chen S.P."/>
            <person name="Lan S."/>
            <person name="Tsai W.C."/>
            <person name="Van de Peer Y."/>
            <person name="Liu Z.J."/>
        </authorList>
    </citation>
    <scope>NUCLEOTIDE SEQUENCE [LARGE SCALE GENOMIC DNA]</scope>
    <source>
        <strain evidence="3">Lor287</strain>
    </source>
</reference>
<evidence type="ECO:0000313" key="3">
    <source>
        <dbReference type="EMBL" id="KAK8940388.1"/>
    </source>
</evidence>
<dbReference type="Gene3D" id="2.20.70.10">
    <property type="match status" value="2"/>
</dbReference>
<keyword evidence="4" id="KW-1185">Reference proteome</keyword>
<dbReference type="SMART" id="SM00456">
    <property type="entry name" value="WW"/>
    <property type="match status" value="2"/>
</dbReference>
<feature type="compositionally biased region" description="Polar residues" evidence="1">
    <location>
        <begin position="727"/>
        <end position="751"/>
    </location>
</feature>
<dbReference type="PANTHER" id="PTHR47852">
    <property type="entry name" value="OS06G0298400 PROTEIN"/>
    <property type="match status" value="1"/>
</dbReference>